<name>A0ABX2P6J6_9PROT</name>
<reference evidence="1 2" key="1">
    <citation type="submission" date="2020-06" db="EMBL/GenBank/DDBJ databases">
        <title>Synonyms of Asaia species.</title>
        <authorList>
            <person name="Sombolestani A."/>
        </authorList>
    </citation>
    <scope>NUCLEOTIDE SEQUENCE [LARGE SCALE GENOMIC DNA]</scope>
    <source>
        <strain evidence="1 2">LMG 27047</strain>
    </source>
</reference>
<dbReference type="Proteomes" id="UP001516351">
    <property type="component" value="Unassembled WGS sequence"/>
</dbReference>
<sequence length="140" mass="16061">MVPPHILDRLVEAHRIPTGDATVKAVAQQKGKGRKKRETQRPDVITLPDEALRRDLAHSIVRCTSFYMLEQPEELVAHSAAFLEALMRLWGERNIDATEVWREIDHRLQLGNLLTQINSDIPHSPETARKFWRPSSTKLP</sequence>
<proteinExistence type="predicted"/>
<evidence type="ECO:0000313" key="2">
    <source>
        <dbReference type="Proteomes" id="UP001516351"/>
    </source>
</evidence>
<dbReference type="EMBL" id="JABXXV010000006">
    <property type="protein sequence ID" value="NVN47556.1"/>
    <property type="molecule type" value="Genomic_DNA"/>
</dbReference>
<dbReference type="RefSeq" id="WP_267311906.1">
    <property type="nucleotide sequence ID" value="NZ_JABXXV010000006.1"/>
</dbReference>
<accession>A0ABX2P6J6</accession>
<protein>
    <submittedName>
        <fullName evidence="1">Uncharacterized protein</fullName>
    </submittedName>
</protein>
<evidence type="ECO:0000313" key="1">
    <source>
        <dbReference type="EMBL" id="NVN47556.1"/>
    </source>
</evidence>
<gene>
    <name evidence="1" type="ORF">HW542_12170</name>
</gene>
<organism evidence="1 2">
    <name type="scientific">Asaia spathodeae</name>
    <dbReference type="NCBI Taxonomy" id="657016"/>
    <lineage>
        <taxon>Bacteria</taxon>
        <taxon>Pseudomonadati</taxon>
        <taxon>Pseudomonadota</taxon>
        <taxon>Alphaproteobacteria</taxon>
        <taxon>Acetobacterales</taxon>
        <taxon>Acetobacteraceae</taxon>
        <taxon>Asaia</taxon>
    </lineage>
</organism>
<keyword evidence="2" id="KW-1185">Reference proteome</keyword>
<comment type="caution">
    <text evidence="1">The sequence shown here is derived from an EMBL/GenBank/DDBJ whole genome shotgun (WGS) entry which is preliminary data.</text>
</comment>